<sequence length="67" mass="7625">MEPIAGELRDITLAKVVKWVCATIMIFGGVIPYIPQYREIYIKEDAEGFSMYVCLALLIANTLRILF</sequence>
<dbReference type="PANTHER" id="PTHR14856">
    <property type="entry name" value="PQ-LOOP REPEAT-CONTAINING PROTEIN 1-LIKE PROTEIN"/>
    <property type="match status" value="1"/>
</dbReference>
<dbReference type="AlphaFoldDB" id="A0A1S4ER67"/>
<evidence type="ECO:0000256" key="5">
    <source>
        <dbReference type="SAM" id="Phobius"/>
    </source>
</evidence>
<dbReference type="GO" id="GO:0016020">
    <property type="term" value="C:membrane"/>
    <property type="evidence" value="ECO:0007669"/>
    <property type="project" value="UniProtKB-SubCell"/>
</dbReference>
<feature type="transmembrane region" description="Helical" evidence="5">
    <location>
        <begin position="49"/>
        <end position="66"/>
    </location>
</feature>
<dbReference type="Gene3D" id="1.20.1280.290">
    <property type="match status" value="1"/>
</dbReference>
<accession>A0A1S4ER67</accession>
<dbReference type="RefSeq" id="XP_017304542.1">
    <property type="nucleotide sequence ID" value="XM_017449053.2"/>
</dbReference>
<dbReference type="GO" id="GO:0005768">
    <property type="term" value="C:endosome"/>
    <property type="evidence" value="ECO:0007669"/>
    <property type="project" value="TreeGrafter"/>
</dbReference>
<name>A0A1S4ER67_DIACI</name>
<protein>
    <submittedName>
        <fullName evidence="7">PQ-loop repeat-containing protein 1</fullName>
    </submittedName>
</protein>
<gene>
    <name evidence="7" type="primary">LOC108254091</name>
</gene>
<keyword evidence="6" id="KW-1185">Reference proteome</keyword>
<comment type="subcellular location">
    <subcellularLocation>
        <location evidence="1">Membrane</location>
        <topology evidence="1">Multi-pass membrane protein</topology>
    </subcellularLocation>
</comment>
<dbReference type="Pfam" id="PF04193">
    <property type="entry name" value="PQ-loop"/>
    <property type="match status" value="1"/>
</dbReference>
<dbReference type="PaxDb" id="121845-A0A1S4ER67"/>
<dbReference type="PANTHER" id="PTHR14856:SF9">
    <property type="entry name" value="PQ-LOOP REPEAT-CONTAINING PROTEIN 1"/>
    <property type="match status" value="1"/>
</dbReference>
<evidence type="ECO:0000256" key="1">
    <source>
        <dbReference type="ARBA" id="ARBA00004141"/>
    </source>
</evidence>
<proteinExistence type="predicted"/>
<keyword evidence="2 5" id="KW-0812">Transmembrane</keyword>
<evidence type="ECO:0000256" key="2">
    <source>
        <dbReference type="ARBA" id="ARBA00022692"/>
    </source>
</evidence>
<dbReference type="OMA" id="CATIMIF"/>
<dbReference type="KEGG" id="dci:108254091"/>
<feature type="transmembrane region" description="Helical" evidence="5">
    <location>
        <begin position="16"/>
        <end position="34"/>
    </location>
</feature>
<evidence type="ECO:0000313" key="6">
    <source>
        <dbReference type="Proteomes" id="UP000079169"/>
    </source>
</evidence>
<keyword evidence="4 5" id="KW-0472">Membrane</keyword>
<dbReference type="STRING" id="121845.A0A1S4ER67"/>
<dbReference type="Proteomes" id="UP000079169">
    <property type="component" value="Unplaced"/>
</dbReference>
<feature type="non-terminal residue" evidence="7">
    <location>
        <position position="67"/>
    </location>
</feature>
<evidence type="ECO:0000313" key="7">
    <source>
        <dbReference type="RefSeq" id="XP_017304542.1"/>
    </source>
</evidence>
<dbReference type="GO" id="GO:0005802">
    <property type="term" value="C:trans-Golgi network"/>
    <property type="evidence" value="ECO:0007669"/>
    <property type="project" value="TreeGrafter"/>
</dbReference>
<dbReference type="GO" id="GO:0005829">
    <property type="term" value="C:cytosol"/>
    <property type="evidence" value="ECO:0007669"/>
    <property type="project" value="GOC"/>
</dbReference>
<keyword evidence="3 5" id="KW-1133">Transmembrane helix</keyword>
<dbReference type="GO" id="GO:0045332">
    <property type="term" value="P:phospholipid translocation"/>
    <property type="evidence" value="ECO:0007669"/>
    <property type="project" value="TreeGrafter"/>
</dbReference>
<dbReference type="InterPro" id="IPR006603">
    <property type="entry name" value="PQ-loop_rpt"/>
</dbReference>
<organism evidence="6 7">
    <name type="scientific">Diaphorina citri</name>
    <name type="common">Asian citrus psyllid</name>
    <dbReference type="NCBI Taxonomy" id="121845"/>
    <lineage>
        <taxon>Eukaryota</taxon>
        <taxon>Metazoa</taxon>
        <taxon>Ecdysozoa</taxon>
        <taxon>Arthropoda</taxon>
        <taxon>Hexapoda</taxon>
        <taxon>Insecta</taxon>
        <taxon>Pterygota</taxon>
        <taxon>Neoptera</taxon>
        <taxon>Paraneoptera</taxon>
        <taxon>Hemiptera</taxon>
        <taxon>Sternorrhyncha</taxon>
        <taxon>Psylloidea</taxon>
        <taxon>Psyllidae</taxon>
        <taxon>Diaphorininae</taxon>
        <taxon>Diaphorina</taxon>
    </lineage>
</organism>
<evidence type="ECO:0000256" key="4">
    <source>
        <dbReference type="ARBA" id="ARBA00023136"/>
    </source>
</evidence>
<dbReference type="GeneID" id="108254091"/>
<dbReference type="GO" id="GO:0042147">
    <property type="term" value="P:retrograde transport, endosome to Golgi"/>
    <property type="evidence" value="ECO:0007669"/>
    <property type="project" value="TreeGrafter"/>
</dbReference>
<dbReference type="InterPro" id="IPR052241">
    <property type="entry name" value="SLC66/Scramblase_ANY1"/>
</dbReference>
<evidence type="ECO:0000256" key="3">
    <source>
        <dbReference type="ARBA" id="ARBA00022989"/>
    </source>
</evidence>
<reference evidence="7" key="1">
    <citation type="submission" date="2025-08" db="UniProtKB">
        <authorList>
            <consortium name="RefSeq"/>
        </authorList>
    </citation>
    <scope>IDENTIFICATION</scope>
</reference>